<accession>A0AAD8MD64</accession>
<feature type="repeat" description="PPR" evidence="2">
    <location>
        <begin position="108"/>
        <end position="138"/>
    </location>
</feature>
<dbReference type="Pfam" id="PF01535">
    <property type="entry name" value="PPR"/>
    <property type="match status" value="6"/>
</dbReference>
<dbReference type="InterPro" id="IPR011990">
    <property type="entry name" value="TPR-like_helical_dom_sf"/>
</dbReference>
<dbReference type="FunFam" id="1.25.40.10:FF:000090">
    <property type="entry name" value="Pentatricopeptide repeat-containing protein, chloroplastic"/>
    <property type="match status" value="1"/>
</dbReference>
<organism evidence="3 4">
    <name type="scientific">Heracleum sosnowskyi</name>
    <dbReference type="NCBI Taxonomy" id="360622"/>
    <lineage>
        <taxon>Eukaryota</taxon>
        <taxon>Viridiplantae</taxon>
        <taxon>Streptophyta</taxon>
        <taxon>Embryophyta</taxon>
        <taxon>Tracheophyta</taxon>
        <taxon>Spermatophyta</taxon>
        <taxon>Magnoliopsida</taxon>
        <taxon>eudicotyledons</taxon>
        <taxon>Gunneridae</taxon>
        <taxon>Pentapetalae</taxon>
        <taxon>asterids</taxon>
        <taxon>campanulids</taxon>
        <taxon>Apiales</taxon>
        <taxon>Apiaceae</taxon>
        <taxon>Apioideae</taxon>
        <taxon>apioid superclade</taxon>
        <taxon>Tordylieae</taxon>
        <taxon>Tordyliinae</taxon>
        <taxon>Heracleum</taxon>
    </lineage>
</organism>
<dbReference type="GO" id="GO:0003723">
    <property type="term" value="F:RNA binding"/>
    <property type="evidence" value="ECO:0007669"/>
    <property type="project" value="InterPro"/>
</dbReference>
<dbReference type="GO" id="GO:0009451">
    <property type="term" value="P:RNA modification"/>
    <property type="evidence" value="ECO:0007669"/>
    <property type="project" value="InterPro"/>
</dbReference>
<gene>
    <name evidence="3" type="ORF">POM88_037312</name>
</gene>
<reference evidence="3" key="1">
    <citation type="submission" date="2023-02" db="EMBL/GenBank/DDBJ databases">
        <title>Genome of toxic invasive species Heracleum sosnowskyi carries increased number of genes despite the absence of recent whole-genome duplications.</title>
        <authorList>
            <person name="Schelkunov M."/>
            <person name="Shtratnikova V."/>
            <person name="Makarenko M."/>
            <person name="Klepikova A."/>
            <person name="Omelchenko D."/>
            <person name="Novikova G."/>
            <person name="Obukhova E."/>
            <person name="Bogdanov V."/>
            <person name="Penin A."/>
            <person name="Logacheva M."/>
        </authorList>
    </citation>
    <scope>NUCLEOTIDE SEQUENCE</scope>
    <source>
        <strain evidence="3">Hsosn_3</strain>
        <tissue evidence="3">Leaf</tissue>
    </source>
</reference>
<dbReference type="Pfam" id="PF13041">
    <property type="entry name" value="PPR_2"/>
    <property type="match status" value="2"/>
</dbReference>
<evidence type="ECO:0000256" key="1">
    <source>
        <dbReference type="ARBA" id="ARBA00022737"/>
    </source>
</evidence>
<dbReference type="AlphaFoldDB" id="A0AAD8MD64"/>
<dbReference type="PROSITE" id="PS51375">
    <property type="entry name" value="PPR"/>
    <property type="match status" value="4"/>
</dbReference>
<dbReference type="PANTHER" id="PTHR24015:SF1740">
    <property type="entry name" value="OS03G0435200 PROTEIN"/>
    <property type="match status" value="1"/>
</dbReference>
<evidence type="ECO:0000313" key="3">
    <source>
        <dbReference type="EMBL" id="KAK1371220.1"/>
    </source>
</evidence>
<evidence type="ECO:0000256" key="2">
    <source>
        <dbReference type="PROSITE-ProRule" id="PRU00708"/>
    </source>
</evidence>
<dbReference type="NCBIfam" id="TIGR00756">
    <property type="entry name" value="PPR"/>
    <property type="match status" value="3"/>
</dbReference>
<dbReference type="PANTHER" id="PTHR24015">
    <property type="entry name" value="OS07G0578800 PROTEIN-RELATED"/>
    <property type="match status" value="1"/>
</dbReference>
<comment type="caution">
    <text evidence="3">The sequence shown here is derived from an EMBL/GenBank/DDBJ whole genome shotgun (WGS) entry which is preliminary data.</text>
</comment>
<dbReference type="InterPro" id="IPR002885">
    <property type="entry name" value="PPR_rpt"/>
</dbReference>
<dbReference type="Proteomes" id="UP001237642">
    <property type="component" value="Unassembled WGS sequence"/>
</dbReference>
<feature type="repeat" description="PPR" evidence="2">
    <location>
        <begin position="208"/>
        <end position="242"/>
    </location>
</feature>
<evidence type="ECO:0000313" key="4">
    <source>
        <dbReference type="Proteomes" id="UP001237642"/>
    </source>
</evidence>
<keyword evidence="1" id="KW-0677">Repeat</keyword>
<dbReference type="Gene3D" id="1.25.40.10">
    <property type="entry name" value="Tetratricopeptide repeat domain"/>
    <property type="match status" value="5"/>
</dbReference>
<sequence>MFDEMPERDVVSWNSMISGYVSNGFGECGLEVFRRMQSEGVRPSGFTFSILVSCVECGRRGKEIHGNMVRSGVDLGNVVVGNSLIDMYGKLELLDYAFGVFLCMEELDVISWNSLLSGCCKSGQEELAVSHFSTLREKFSPDEFTISTVSTACSNLQDLEIGKQILSISVKLGFLSNTIVSSAMIDMFSKCNRVEDAFRVFEYVHVWDSAVCNSMISSYARNGCEEDALQLFVLTLRKDIKPTEFTLSCVISCTSVLHPINHGSQFHCLVVKLGLDSDSVVASSLLEMYSKYGQIDFATMIFDDMDLKDLISWNTMILGLTCNGKLSESLDLFKDLLERGPPPDHVTMTGVLSACNYGGFVDEGMSIFALMEKQYGVKPVSEHYVCIVDMLSRAGHLEEALNTLETMPCEPKVLGWISILYASEMYNDLRFMERASERILELEPQSLLPYMVLAKAYERRGRWESLVRVKIVMEKSHSKEMVGVSSVGIRNRIYLFRENQLLHCGGKDIYSTLRLLAEDMEHSEKTGT</sequence>
<dbReference type="EMBL" id="JAUIZM010000008">
    <property type="protein sequence ID" value="KAK1371220.1"/>
    <property type="molecule type" value="Genomic_DNA"/>
</dbReference>
<protein>
    <submittedName>
        <fullName evidence="3">Pentatricopeptide repeat-containing protein, mitochondrial</fullName>
    </submittedName>
</protein>
<dbReference type="InterPro" id="IPR046960">
    <property type="entry name" value="PPR_At4g14850-like_plant"/>
</dbReference>
<keyword evidence="4" id="KW-1185">Reference proteome</keyword>
<feature type="repeat" description="PPR" evidence="2">
    <location>
        <begin position="309"/>
        <end position="343"/>
    </location>
</feature>
<name>A0AAD8MD64_9APIA</name>
<reference evidence="3" key="2">
    <citation type="submission" date="2023-05" db="EMBL/GenBank/DDBJ databases">
        <authorList>
            <person name="Schelkunov M.I."/>
        </authorList>
    </citation>
    <scope>NUCLEOTIDE SEQUENCE</scope>
    <source>
        <strain evidence="3">Hsosn_3</strain>
        <tissue evidence="3">Leaf</tissue>
    </source>
</reference>
<proteinExistence type="predicted"/>
<feature type="repeat" description="PPR" evidence="2">
    <location>
        <begin position="9"/>
        <end position="43"/>
    </location>
</feature>